<gene>
    <name evidence="3" type="ORF">EYE40_11210</name>
</gene>
<dbReference type="Proteomes" id="UP000294194">
    <property type="component" value="Unassembled WGS sequence"/>
</dbReference>
<dbReference type="EMBL" id="SISG01000001">
    <property type="protein sequence ID" value="TBN57918.1"/>
    <property type="molecule type" value="Genomic_DNA"/>
</dbReference>
<organism evidence="3 4">
    <name type="scientific">Glaciihabitans arcticus</name>
    <dbReference type="NCBI Taxonomy" id="2668039"/>
    <lineage>
        <taxon>Bacteria</taxon>
        <taxon>Bacillati</taxon>
        <taxon>Actinomycetota</taxon>
        <taxon>Actinomycetes</taxon>
        <taxon>Micrococcales</taxon>
        <taxon>Microbacteriaceae</taxon>
        <taxon>Glaciihabitans</taxon>
    </lineage>
</organism>
<accession>A0A4Q9GWE8</accession>
<feature type="transmembrane region" description="Helical" evidence="2">
    <location>
        <begin position="85"/>
        <end position="107"/>
    </location>
</feature>
<feature type="transmembrane region" description="Helical" evidence="2">
    <location>
        <begin position="272"/>
        <end position="290"/>
    </location>
</feature>
<keyword evidence="2" id="KW-0812">Transmembrane</keyword>
<sequence length="419" mass="43939">MRAPESLRPGSGVTPGARDPQRETRHRFTVPCYRCDMTGMEGPRAGNRNIESYALIAGAGGAVVGYVSGFIAFSGQLTGLGGSGSISGLAAAVSAIVGAIAFVLGYIRQSADEIRWRRRSLYRRVIDVLGLTLTGVGVAVLMIGSIFQVLQLAFRDLVLNSLTSSTLVAVTAGVTAYALFLIASQISTKTLASLLALFLVAGVFASMLTADDATWWQRNFSALGMGGNGSAQAFNLTIIVAGFAMITLADYLTMDLRSRPGPRGMRLRGVSVIRILLIIIGIALTGVGLVPVDVSVLAHNTFSSTALVGFAVLLVLVPTLLKGLPKGFVITTFVVIGVIVVGGVLFLIGYYNLTALELVAVLVIFAWLILFARNATGGQGDAWAPEPAAAQRVQRRRIGGVLVGALAVGAFLAGRLTRR</sequence>
<keyword evidence="2" id="KW-0472">Membrane</keyword>
<reference evidence="4" key="1">
    <citation type="submission" date="2019-02" db="EMBL/GenBank/DDBJ databases">
        <title>Glaciihabitans arcticus sp. nov., a psychrotolerant bacterium isolated from polar soil.</title>
        <authorList>
            <person name="Dahal R.H."/>
        </authorList>
    </citation>
    <scope>NUCLEOTIDE SEQUENCE [LARGE SCALE GENOMIC DNA]</scope>
    <source>
        <strain evidence="4">RP-3-7</strain>
    </source>
</reference>
<dbReference type="InterPro" id="IPR009339">
    <property type="entry name" value="DUF998"/>
</dbReference>
<protein>
    <submittedName>
        <fullName evidence="3">DUF998 domain-containing protein</fullName>
    </submittedName>
</protein>
<evidence type="ECO:0000313" key="4">
    <source>
        <dbReference type="Proteomes" id="UP000294194"/>
    </source>
</evidence>
<feature type="transmembrane region" description="Helical" evidence="2">
    <location>
        <begin position="230"/>
        <end position="252"/>
    </location>
</feature>
<dbReference type="Pfam" id="PF06197">
    <property type="entry name" value="DUF998"/>
    <property type="match status" value="1"/>
</dbReference>
<feature type="transmembrane region" description="Helical" evidence="2">
    <location>
        <begin position="162"/>
        <end position="183"/>
    </location>
</feature>
<feature type="transmembrane region" description="Helical" evidence="2">
    <location>
        <begin position="398"/>
        <end position="416"/>
    </location>
</feature>
<feature type="transmembrane region" description="Helical" evidence="2">
    <location>
        <begin position="53"/>
        <end position="73"/>
    </location>
</feature>
<proteinExistence type="predicted"/>
<feature type="transmembrane region" description="Helical" evidence="2">
    <location>
        <begin position="190"/>
        <end position="210"/>
    </location>
</feature>
<comment type="caution">
    <text evidence="3">The sequence shown here is derived from an EMBL/GenBank/DDBJ whole genome shotgun (WGS) entry which is preliminary data.</text>
</comment>
<evidence type="ECO:0000256" key="1">
    <source>
        <dbReference type="SAM" id="MobiDB-lite"/>
    </source>
</evidence>
<keyword evidence="2" id="KW-1133">Transmembrane helix</keyword>
<feature type="transmembrane region" description="Helical" evidence="2">
    <location>
        <begin position="128"/>
        <end position="150"/>
    </location>
</feature>
<name>A0A4Q9GWE8_9MICO</name>
<keyword evidence="4" id="KW-1185">Reference proteome</keyword>
<feature type="transmembrane region" description="Helical" evidence="2">
    <location>
        <begin position="302"/>
        <end position="321"/>
    </location>
</feature>
<dbReference type="AlphaFoldDB" id="A0A4Q9GWE8"/>
<feature type="transmembrane region" description="Helical" evidence="2">
    <location>
        <begin position="354"/>
        <end position="372"/>
    </location>
</feature>
<evidence type="ECO:0000313" key="3">
    <source>
        <dbReference type="EMBL" id="TBN57918.1"/>
    </source>
</evidence>
<feature type="transmembrane region" description="Helical" evidence="2">
    <location>
        <begin position="328"/>
        <end position="348"/>
    </location>
</feature>
<evidence type="ECO:0000256" key="2">
    <source>
        <dbReference type="SAM" id="Phobius"/>
    </source>
</evidence>
<feature type="region of interest" description="Disordered" evidence="1">
    <location>
        <begin position="1"/>
        <end position="25"/>
    </location>
</feature>